<evidence type="ECO:0000313" key="1">
    <source>
        <dbReference type="EMBL" id="MSS16374.1"/>
    </source>
</evidence>
<keyword evidence="2" id="KW-1185">Reference proteome</keyword>
<dbReference type="AlphaFoldDB" id="A0A6L5XCB7"/>
<name>A0A6L5XCB7_9BACT</name>
<accession>A0A6L5XCB7</accession>
<organism evidence="1 2">
    <name type="scientific">Sodaliphilus pleomorphus</name>
    <dbReference type="NCBI Taxonomy" id="2606626"/>
    <lineage>
        <taxon>Bacteria</taxon>
        <taxon>Pseudomonadati</taxon>
        <taxon>Bacteroidota</taxon>
        <taxon>Bacteroidia</taxon>
        <taxon>Bacteroidales</taxon>
        <taxon>Muribaculaceae</taxon>
        <taxon>Sodaliphilus</taxon>
    </lineage>
</organism>
<comment type="caution">
    <text evidence="1">The sequence shown here is derived from an EMBL/GenBank/DDBJ whole genome shotgun (WGS) entry which is preliminary data.</text>
</comment>
<evidence type="ECO:0000313" key="2">
    <source>
        <dbReference type="Proteomes" id="UP000483362"/>
    </source>
</evidence>
<dbReference type="EMBL" id="VULT01000001">
    <property type="protein sequence ID" value="MSS16374.1"/>
    <property type="molecule type" value="Genomic_DNA"/>
</dbReference>
<dbReference type="Proteomes" id="UP000483362">
    <property type="component" value="Unassembled WGS sequence"/>
</dbReference>
<protein>
    <submittedName>
        <fullName evidence="1">Uncharacterized protein</fullName>
    </submittedName>
</protein>
<reference evidence="1 2" key="1">
    <citation type="submission" date="2019-08" db="EMBL/GenBank/DDBJ databases">
        <title>In-depth cultivation of the pig gut microbiome towards novel bacterial diversity and tailored functional studies.</title>
        <authorList>
            <person name="Wylensek D."/>
            <person name="Hitch T.C.A."/>
            <person name="Clavel T."/>
        </authorList>
    </citation>
    <scope>NUCLEOTIDE SEQUENCE [LARGE SCALE GENOMIC DNA]</scope>
    <source>
        <strain evidence="1 2">Oil-RF-744-WCA-WT-10</strain>
    </source>
</reference>
<sequence>MSNILSYNNKTTKTSSEDWIPVEPYQDDDIAQIKDPNGGMSRNPRTAIPSPFAQLDLVKNAFEHLQPGSDRMRGIVSELIMVSNALDVAQLFFEYENHRDHLHIVRWNRAAEIERLKAEPEHRLYGQTLELFLQSDKVYNFNQLNDWYIIMLHDQVVGATSPSSFTMAAPGAAPRDDVNVEPNVKLFSTMRDLWERDDDFVYYMFLLFNAYTSLRRSLPGVYGYMTRNLGFIERNKPELYSRIIQVIPNPLALQADRESLVRQQLDQHFAPFSGEDAVSVLDAPLYHKKPVDIRSTVAQSDFVISPTLQQAAGETLPLVLRNNFNGAIDRYTYVNRVWDSATQVYAGNEPPELRRLPDTSIQYPFLTTADFFTPSIVRLGGTIDSDHYFDGNLVRGNGESNSSYLLPLTPVFFKYFTASDLQGHILGRNMIDIVEVGDGTVTVTLRIPVKKRYIELSRTYAPIDDPSWAFDEHVGTGRIIQGVQLSMAVFPFVRTGHGDSYKVQLFTYITDGGASLRFMHDNPAPEPVTATVKPRTVASYKTSYYDLQGSFDYVEAAVTNDLGTFTGIIVPRWKPYVPSNKELIFAVDFGTTNSHVEWAERGQESRPLTFADGKEQVLIASLLKKDSLLIAEQLQRIEFLPRDIDDVYGFPLRSALASNINGAGGHTLFGDINIPFLYERQYFDGYEVTTNLKWMGDNALSKEFLRELVMLIRAKALLENADLQRVRLVYFYPVSMGGGDRGKLNTAWEDLYNTYLGGDIDSNLHFYPESIAPAFYYKSADVVGSSYVSVDIGGGTSDTVIYQTSADQQKTVPVAISSFRFAGNAIFGDAFTCNDADNNPLLRHYTEYFRKLVDRNPDVTYLNSIMHTIMAGKRSEDINAFLFSIENVEQLRNMPKMDLSLYSYNSLLRNDDQRKLIFMYFYAALIYYIASSMKHRGYVKPKQVYFSGTGSKILNILGSTDLVNEFTQSILERVFGERYTEPFTIKIERDFPKQVTCRGGIRLENQRLDASSSPEMQSLVEMMRPRNVNSIKYCYSMIDKEVLTMHDVNDLDTRAALVDKVNAFNQFFLDLCDPVTRDDFGIDPKVFGLFKQVVGQNVSNYLNAGIGSYLMGRYEDNAVIEDVPFFYPVIGIIRYNLLKNLCNEVISKM</sequence>
<dbReference type="RefSeq" id="WP_154327842.1">
    <property type="nucleotide sequence ID" value="NZ_CP045696.1"/>
</dbReference>
<gene>
    <name evidence="1" type="ORF">FYJ29_01100</name>
</gene>
<proteinExistence type="predicted"/>